<name>A0ABN6DD44_9BURK</name>
<dbReference type="Proteomes" id="UP000824366">
    <property type="component" value="Chromosome"/>
</dbReference>
<evidence type="ECO:0000313" key="3">
    <source>
        <dbReference type="EMBL" id="BCO27938.1"/>
    </source>
</evidence>
<dbReference type="Pfam" id="PF11853">
    <property type="entry name" value="DUF3373"/>
    <property type="match status" value="1"/>
</dbReference>
<evidence type="ECO:0000313" key="4">
    <source>
        <dbReference type="Proteomes" id="UP000824366"/>
    </source>
</evidence>
<accession>A0ABN6DD44</accession>
<keyword evidence="2" id="KW-0732">Signal</keyword>
<gene>
    <name evidence="3" type="ORF">MIZ03_2831</name>
</gene>
<sequence length="602" mass="65025">MDKRFKQKLLVALIAGMLLPMAAMATEAELLSRIEAMSRELEALKAQVKANEARTTQTAEQVKAVAATAAQPDASALEDLKSQVAKLEGKSLSKWLTVGGDYRFRYDYLEGQTKTFTDVNATFANAQSTLQSEFFANPAAASSLNPAWTSAQALTGLMGFAQGMSQVQTIDQANAFLGANAAMVGAMGAFAKTVPAYKPKNTSLYSNRFGLDLNAKATQDISVSAHLNMYKVFGSQNDGSVTNSGSAPFFADRVGVFDGTLGHVPSTSYLNVDRVYATWSNIADKEMWFSVGRRPSTGGAPSNLRNNTAVRPGNGGTPALLVDYAFDGMTLGYAPEIDSLPGAYAKFCYGRGLETGFTNSSGNSLADTDMVGISLVPIDTDPLRVWLQWNRGMNIFDAPTMNNTYFGNTVAKTNLGDIDWLGAGFMTTHKNIGPGTLQVFGDVAMSVTHPNNNVSSQFGFQGLMTGAFFQPEAPTSKTGTAFALGVRYDLPSKSKFGFEWNHGSKNWITFAPAADDMWTAKVGTRGDVYEAYWIQELDRQPISSYVSKAFFRVGVQYYKFDYTGSNNWVGAPVAISAVNGDMMTTTPLENAVNLYATFEVKF</sequence>
<feature type="signal peptide" evidence="2">
    <location>
        <begin position="1"/>
        <end position="25"/>
    </location>
</feature>
<dbReference type="EMBL" id="AP024238">
    <property type="protein sequence ID" value="BCO27938.1"/>
    <property type="molecule type" value="Genomic_DNA"/>
</dbReference>
<proteinExistence type="predicted"/>
<evidence type="ECO:0000256" key="1">
    <source>
        <dbReference type="SAM" id="Coils"/>
    </source>
</evidence>
<evidence type="ECO:0008006" key="5">
    <source>
        <dbReference type="Google" id="ProtNLM"/>
    </source>
</evidence>
<dbReference type="RefSeq" id="WP_223903942.1">
    <property type="nucleotide sequence ID" value="NZ_AP024238.1"/>
</dbReference>
<evidence type="ECO:0000256" key="2">
    <source>
        <dbReference type="SAM" id="SignalP"/>
    </source>
</evidence>
<reference evidence="3 4" key="1">
    <citation type="journal article" date="2021" name="Microbiol. Spectr.">
        <title>A Single Bacterium Capable of Oxidation and Reduction of Iron at Circumneutral pH.</title>
        <authorList>
            <person name="Kato S."/>
            <person name="Ohkuma M."/>
        </authorList>
    </citation>
    <scope>NUCLEOTIDE SEQUENCE [LARGE SCALE GENOMIC DNA]</scope>
    <source>
        <strain evidence="3 4">MIZ03</strain>
    </source>
</reference>
<feature type="chain" id="PRO_5046375251" description="DUF3373 domain-containing protein" evidence="2">
    <location>
        <begin position="26"/>
        <end position="602"/>
    </location>
</feature>
<protein>
    <recommendedName>
        <fullName evidence="5">DUF3373 domain-containing protein</fullName>
    </recommendedName>
</protein>
<keyword evidence="1" id="KW-0175">Coiled coil</keyword>
<dbReference type="InterPro" id="IPR021803">
    <property type="entry name" value="DUF3373"/>
</dbReference>
<organism evidence="3 4">
    <name type="scientific">Rhodoferax lithotrophicus</name>
    <dbReference type="NCBI Taxonomy" id="2798804"/>
    <lineage>
        <taxon>Bacteria</taxon>
        <taxon>Pseudomonadati</taxon>
        <taxon>Pseudomonadota</taxon>
        <taxon>Betaproteobacteria</taxon>
        <taxon>Burkholderiales</taxon>
        <taxon>Comamonadaceae</taxon>
        <taxon>Rhodoferax</taxon>
    </lineage>
</organism>
<keyword evidence="4" id="KW-1185">Reference proteome</keyword>
<feature type="coiled-coil region" evidence="1">
    <location>
        <begin position="27"/>
        <end position="54"/>
    </location>
</feature>